<keyword evidence="1" id="KW-1133">Transmembrane helix</keyword>
<keyword evidence="3" id="KW-1185">Reference proteome</keyword>
<dbReference type="Pfam" id="PF11911">
    <property type="entry name" value="DUF3429"/>
    <property type="match status" value="1"/>
</dbReference>
<evidence type="ECO:0000313" key="2">
    <source>
        <dbReference type="EMBL" id="QGZ94213.1"/>
    </source>
</evidence>
<dbReference type="KEGG" id="tsv:DSM104635_01029"/>
<name>A0A6I6MST5_9CAUL</name>
<feature type="transmembrane region" description="Helical" evidence="1">
    <location>
        <begin position="138"/>
        <end position="156"/>
    </location>
</feature>
<evidence type="ECO:0000313" key="3">
    <source>
        <dbReference type="Proteomes" id="UP000431269"/>
    </source>
</evidence>
<dbReference type="PANTHER" id="PTHR15887">
    <property type="entry name" value="TRANSMEMBRANE PROTEIN 69"/>
    <property type="match status" value="1"/>
</dbReference>
<gene>
    <name evidence="2" type="ORF">DSM104635_01029</name>
</gene>
<evidence type="ECO:0000256" key="1">
    <source>
        <dbReference type="SAM" id="Phobius"/>
    </source>
</evidence>
<proteinExistence type="predicted"/>
<feature type="transmembrane region" description="Helical" evidence="1">
    <location>
        <begin position="39"/>
        <end position="64"/>
    </location>
</feature>
<evidence type="ECO:0008006" key="4">
    <source>
        <dbReference type="Google" id="ProtNLM"/>
    </source>
</evidence>
<feature type="transmembrane region" description="Helical" evidence="1">
    <location>
        <begin position="85"/>
        <end position="118"/>
    </location>
</feature>
<protein>
    <recommendedName>
        <fullName evidence="4">DUF3429 domain-containing protein</fullName>
    </recommendedName>
</protein>
<dbReference type="PANTHER" id="PTHR15887:SF1">
    <property type="entry name" value="TRANSMEMBRANE PROTEIN 69"/>
    <property type="match status" value="1"/>
</dbReference>
<dbReference type="RefSeq" id="WP_158765168.1">
    <property type="nucleotide sequence ID" value="NZ_CP047045.1"/>
</dbReference>
<organism evidence="2 3">
    <name type="scientific">Terricaulis silvestris</name>
    <dbReference type="NCBI Taxonomy" id="2686094"/>
    <lineage>
        <taxon>Bacteria</taxon>
        <taxon>Pseudomonadati</taxon>
        <taxon>Pseudomonadota</taxon>
        <taxon>Alphaproteobacteria</taxon>
        <taxon>Caulobacterales</taxon>
        <taxon>Caulobacteraceae</taxon>
        <taxon>Terricaulis</taxon>
    </lineage>
</organism>
<keyword evidence="1" id="KW-0812">Transmembrane</keyword>
<feature type="transmembrane region" description="Helical" evidence="1">
    <location>
        <begin position="12"/>
        <end position="33"/>
    </location>
</feature>
<dbReference type="AlphaFoldDB" id="A0A6I6MST5"/>
<sequence>MSADPPPYLPRAALRLGFLGLVPLAVAGLVSLSQHGDTAHLAAVAFALYAAVLLSFLGGVRCGFELMREPRAPDARRLFFSALPGLAGWALALFVVLVPGALGGAAIYAGLFAAQYLWDHRSAADAGAPEWYPLLRQVLTGGAMIVCLMIPLAAVLRRF</sequence>
<dbReference type="InterPro" id="IPR021836">
    <property type="entry name" value="DUF3429"/>
</dbReference>
<dbReference type="EMBL" id="CP047045">
    <property type="protein sequence ID" value="QGZ94213.1"/>
    <property type="molecule type" value="Genomic_DNA"/>
</dbReference>
<keyword evidence="1" id="KW-0472">Membrane</keyword>
<accession>A0A6I6MST5</accession>
<dbReference type="Proteomes" id="UP000431269">
    <property type="component" value="Chromosome"/>
</dbReference>
<reference evidence="3" key="1">
    <citation type="submission" date="2019-12" db="EMBL/GenBank/DDBJ databases">
        <title>Complete genome of Terracaulis silvestris 0127_4.</title>
        <authorList>
            <person name="Vieira S."/>
            <person name="Riedel T."/>
            <person name="Sproer C."/>
            <person name="Pascual J."/>
            <person name="Boedeker C."/>
            <person name="Overmann J."/>
        </authorList>
    </citation>
    <scope>NUCLEOTIDE SEQUENCE [LARGE SCALE GENOMIC DNA]</scope>
    <source>
        <strain evidence="3">0127_4</strain>
    </source>
</reference>